<gene>
    <name evidence="1" type="ORF">ACFQVC_21695</name>
</gene>
<keyword evidence="2" id="KW-1185">Reference proteome</keyword>
<dbReference type="EMBL" id="JBHTCF010000009">
    <property type="protein sequence ID" value="MFC7306833.1"/>
    <property type="molecule type" value="Genomic_DNA"/>
</dbReference>
<protein>
    <submittedName>
        <fullName evidence="1">Uncharacterized protein</fullName>
    </submittedName>
</protein>
<organism evidence="1 2">
    <name type="scientific">Streptomyces monticola</name>
    <dbReference type="NCBI Taxonomy" id="2666263"/>
    <lineage>
        <taxon>Bacteria</taxon>
        <taxon>Bacillati</taxon>
        <taxon>Actinomycetota</taxon>
        <taxon>Actinomycetes</taxon>
        <taxon>Kitasatosporales</taxon>
        <taxon>Streptomycetaceae</taxon>
        <taxon>Streptomyces</taxon>
    </lineage>
</organism>
<comment type="caution">
    <text evidence="1">The sequence shown here is derived from an EMBL/GenBank/DDBJ whole genome shotgun (WGS) entry which is preliminary data.</text>
</comment>
<evidence type="ECO:0000313" key="2">
    <source>
        <dbReference type="Proteomes" id="UP001596523"/>
    </source>
</evidence>
<sequence length="136" mass="14599">MDSNLYPDLAAAGSLAAALQQVASDLGVDLVAVPGGWGARVSAYPTASAPERQPLSVHIAAKERSFRVTGWRQGTEVITGRTSDNTDIVQAAVAWGNGERLRQIREHLAVLALQRTGRGARTRTCRSRRRAVEPDP</sequence>
<name>A0ABW2JN46_9ACTN</name>
<proteinExistence type="predicted"/>
<reference evidence="2" key="1">
    <citation type="journal article" date="2019" name="Int. J. Syst. Evol. Microbiol.">
        <title>The Global Catalogue of Microorganisms (GCM) 10K type strain sequencing project: providing services to taxonomists for standard genome sequencing and annotation.</title>
        <authorList>
            <consortium name="The Broad Institute Genomics Platform"/>
            <consortium name="The Broad Institute Genome Sequencing Center for Infectious Disease"/>
            <person name="Wu L."/>
            <person name="Ma J."/>
        </authorList>
    </citation>
    <scope>NUCLEOTIDE SEQUENCE [LARGE SCALE GENOMIC DNA]</scope>
    <source>
        <strain evidence="2">SYNS20</strain>
    </source>
</reference>
<dbReference type="Proteomes" id="UP001596523">
    <property type="component" value="Unassembled WGS sequence"/>
</dbReference>
<accession>A0ABW2JN46</accession>
<evidence type="ECO:0000313" key="1">
    <source>
        <dbReference type="EMBL" id="MFC7306833.1"/>
    </source>
</evidence>
<dbReference type="RefSeq" id="WP_381833188.1">
    <property type="nucleotide sequence ID" value="NZ_JBHTCF010000009.1"/>
</dbReference>